<dbReference type="RefSeq" id="WP_161103626.1">
    <property type="nucleotide sequence ID" value="NZ_JBHLYI010000006.1"/>
</dbReference>
<dbReference type="AlphaFoldDB" id="A0A6I4W7G8"/>
<gene>
    <name evidence="10" type="ORF">GQ466_16085</name>
</gene>
<dbReference type="InterPro" id="IPR050250">
    <property type="entry name" value="Macrolide_Exporter_MacB"/>
</dbReference>
<comment type="similarity">
    <text evidence="6">Belongs to the ABC-4 integral membrane protein family.</text>
</comment>
<evidence type="ECO:0000256" key="7">
    <source>
        <dbReference type="SAM" id="Phobius"/>
    </source>
</evidence>
<feature type="transmembrane region" description="Helical" evidence="7">
    <location>
        <begin position="348"/>
        <end position="381"/>
    </location>
</feature>
<feature type="domain" description="ABC3 transporter permease C-terminal" evidence="8">
    <location>
        <begin position="308"/>
        <end position="448"/>
    </location>
</feature>
<accession>A0A6I4W7G8</accession>
<comment type="subcellular location">
    <subcellularLocation>
        <location evidence="1">Cell membrane</location>
        <topology evidence="1">Multi-pass membrane protein</topology>
    </subcellularLocation>
</comment>
<dbReference type="PANTHER" id="PTHR30572:SF4">
    <property type="entry name" value="ABC TRANSPORTER PERMEASE YTRF"/>
    <property type="match status" value="1"/>
</dbReference>
<evidence type="ECO:0000259" key="8">
    <source>
        <dbReference type="Pfam" id="PF02687"/>
    </source>
</evidence>
<reference evidence="10 11" key="1">
    <citation type="submission" date="2019-12" db="EMBL/GenBank/DDBJ databases">
        <title>Nocardia macrotermitis sp. nov. and Nocardia aurantia sp. nov., isolated from the gut of the fungus growing-termite Macrotermes natalensis.</title>
        <authorList>
            <person name="Christine B."/>
            <person name="Rene B."/>
        </authorList>
    </citation>
    <scope>NUCLEOTIDE SEQUENCE [LARGE SCALE GENOMIC DNA]</scope>
    <source>
        <strain evidence="10 11">DSM 102126</strain>
    </source>
</reference>
<evidence type="ECO:0000256" key="2">
    <source>
        <dbReference type="ARBA" id="ARBA00022475"/>
    </source>
</evidence>
<dbReference type="EMBL" id="WUTW01000002">
    <property type="protein sequence ID" value="MXQ65548.1"/>
    <property type="molecule type" value="Genomic_DNA"/>
</dbReference>
<organism evidence="10 11">
    <name type="scientific">Actinomadura rayongensis</name>
    <dbReference type="NCBI Taxonomy" id="1429076"/>
    <lineage>
        <taxon>Bacteria</taxon>
        <taxon>Bacillati</taxon>
        <taxon>Actinomycetota</taxon>
        <taxon>Actinomycetes</taxon>
        <taxon>Streptosporangiales</taxon>
        <taxon>Thermomonosporaceae</taxon>
        <taxon>Actinomadura</taxon>
    </lineage>
</organism>
<dbReference type="InterPro" id="IPR025857">
    <property type="entry name" value="MacB_PCD"/>
</dbReference>
<feature type="domain" description="MacB-like periplasmic core" evidence="9">
    <location>
        <begin position="21"/>
        <end position="272"/>
    </location>
</feature>
<evidence type="ECO:0000256" key="5">
    <source>
        <dbReference type="ARBA" id="ARBA00023136"/>
    </source>
</evidence>
<evidence type="ECO:0000313" key="10">
    <source>
        <dbReference type="EMBL" id="MXQ65548.1"/>
    </source>
</evidence>
<proteinExistence type="inferred from homology"/>
<dbReference type="GO" id="GO:0022857">
    <property type="term" value="F:transmembrane transporter activity"/>
    <property type="evidence" value="ECO:0007669"/>
    <property type="project" value="TreeGrafter"/>
</dbReference>
<evidence type="ECO:0000256" key="3">
    <source>
        <dbReference type="ARBA" id="ARBA00022692"/>
    </source>
</evidence>
<evidence type="ECO:0000256" key="4">
    <source>
        <dbReference type="ARBA" id="ARBA00022989"/>
    </source>
</evidence>
<keyword evidence="3 7" id="KW-0812">Transmembrane</keyword>
<evidence type="ECO:0000313" key="11">
    <source>
        <dbReference type="Proteomes" id="UP000431901"/>
    </source>
</evidence>
<dbReference type="Pfam" id="PF12704">
    <property type="entry name" value="MacB_PCD"/>
    <property type="match status" value="1"/>
</dbReference>
<feature type="transmembrane region" description="Helical" evidence="7">
    <location>
        <begin position="427"/>
        <end position="449"/>
    </location>
</feature>
<sequence>MFFLTFLRRELLRRMHRAVFVALGLSVGVGLVVTVTAASTGVSNAQTKVLHALYGIGTDVTVTKAASSKRDGTLFSFSPGKVPVRHNYMIPPPGLGVIDGAAVARVAKVHGVIAAAGAMSLLDTDITVPSQSQLSASGKPPAGSLGNHFTVNGVDLAHLKLGPYASGTIGSGRSLAASDARSDVAVADAGYANAHGLKVGSTMSIAGHDFRVVGVTRQPRGGGSADFYIPLTRAQAYASSPETKAVSDKIDTIYVAVTNTAAIPAVRTEINRLLPGTTVTSSSSLADDVTGSLTSATSLATDLGRWLAIVALITAFAAASLLTAANVARRTREFGTLRTLGWRTRRIIGQILGESVVTGLAGAVAGIALGFLGAALVGWLAPELTATVAQNPGSPPSENITLNSSGMRRSISPYSTHTINVHLDAQVTLAAIGLAVGLALIGGIIAGLYGGWRISRLRPAEALRRVE</sequence>
<evidence type="ECO:0000256" key="1">
    <source>
        <dbReference type="ARBA" id="ARBA00004651"/>
    </source>
</evidence>
<evidence type="ECO:0000256" key="6">
    <source>
        <dbReference type="ARBA" id="ARBA00038076"/>
    </source>
</evidence>
<protein>
    <submittedName>
        <fullName evidence="10">FtsX-like permease family protein</fullName>
    </submittedName>
</protein>
<keyword evidence="2" id="KW-1003">Cell membrane</keyword>
<dbReference type="PANTHER" id="PTHR30572">
    <property type="entry name" value="MEMBRANE COMPONENT OF TRANSPORTER-RELATED"/>
    <property type="match status" value="1"/>
</dbReference>
<dbReference type="Pfam" id="PF02687">
    <property type="entry name" value="FtsX"/>
    <property type="match status" value="1"/>
</dbReference>
<dbReference type="OrthoDB" id="4832961at2"/>
<dbReference type="GO" id="GO:0005886">
    <property type="term" value="C:plasma membrane"/>
    <property type="evidence" value="ECO:0007669"/>
    <property type="project" value="UniProtKB-SubCell"/>
</dbReference>
<name>A0A6I4W7G8_9ACTN</name>
<evidence type="ECO:0000259" key="9">
    <source>
        <dbReference type="Pfam" id="PF12704"/>
    </source>
</evidence>
<dbReference type="InterPro" id="IPR003838">
    <property type="entry name" value="ABC3_permease_C"/>
</dbReference>
<keyword evidence="4 7" id="KW-1133">Transmembrane helix</keyword>
<feature type="transmembrane region" description="Helical" evidence="7">
    <location>
        <begin position="306"/>
        <end position="327"/>
    </location>
</feature>
<keyword evidence="11" id="KW-1185">Reference proteome</keyword>
<comment type="caution">
    <text evidence="10">The sequence shown here is derived from an EMBL/GenBank/DDBJ whole genome shotgun (WGS) entry which is preliminary data.</text>
</comment>
<dbReference type="Proteomes" id="UP000431901">
    <property type="component" value="Unassembled WGS sequence"/>
</dbReference>
<keyword evidence="5 7" id="KW-0472">Membrane</keyword>